<keyword evidence="4 7" id="KW-1133">Transmembrane helix</keyword>
<evidence type="ECO:0000256" key="4">
    <source>
        <dbReference type="ARBA" id="ARBA00022989"/>
    </source>
</evidence>
<keyword evidence="6" id="KW-0813">Transport</keyword>
<reference evidence="9 10" key="1">
    <citation type="journal article" date="2016" name="Nat. Biotechnol.">
        <title>Measurement of bacterial replication rates in microbial communities.</title>
        <authorList>
            <person name="Brown C.T."/>
            <person name="Olm M.R."/>
            <person name="Thomas B.C."/>
            <person name="Banfield J.F."/>
        </authorList>
    </citation>
    <scope>NUCLEOTIDE SEQUENCE [LARGE SCALE GENOMIC DNA]</scope>
    <source>
        <strain evidence="9">CAG:67_53_122</strain>
    </source>
</reference>
<comment type="subcellular location">
    <subcellularLocation>
        <location evidence="1">Cell membrane</location>
        <topology evidence="1">Multi-pass membrane protein</topology>
    </subcellularLocation>
    <subcellularLocation>
        <location evidence="6">Membrane</location>
        <topology evidence="6">Multi-pass membrane protein</topology>
    </subcellularLocation>
</comment>
<protein>
    <recommendedName>
        <fullName evidence="8">MotA/TolQ/ExbB proton channel domain-containing protein</fullName>
    </recommendedName>
</protein>
<keyword evidence="2" id="KW-1003">Cell membrane</keyword>
<feature type="transmembrane region" description="Helical" evidence="7">
    <location>
        <begin position="20"/>
        <end position="41"/>
    </location>
</feature>
<keyword evidence="3 7" id="KW-0812">Transmembrane</keyword>
<feature type="transmembrane region" description="Helical" evidence="7">
    <location>
        <begin position="122"/>
        <end position="141"/>
    </location>
</feature>
<keyword evidence="6" id="KW-0653">Protein transport</keyword>
<evidence type="ECO:0000256" key="1">
    <source>
        <dbReference type="ARBA" id="ARBA00004651"/>
    </source>
</evidence>
<sequence>METISQVLFWVANSLLIPDILLLLLLFIRALLLVGGIYNQYMAKRKNDKRLNDLIKNLTPDKVDDLRKALPAKDNSLYIRYLRDLLTNPASQDYADYLISNFENDAEKDVILSKLLTKIGPVLGLIGTLIAMSPALVGLSTGDIAGMSYNMQVVFATTVVGLVISGVGLVSLQFKQRWYAKDVNNLDYVSRKLIEKNTEA</sequence>
<dbReference type="InterPro" id="IPR050790">
    <property type="entry name" value="ExbB/TolQ_transport"/>
</dbReference>
<dbReference type="GO" id="GO:0017038">
    <property type="term" value="P:protein import"/>
    <property type="evidence" value="ECO:0007669"/>
    <property type="project" value="TreeGrafter"/>
</dbReference>
<evidence type="ECO:0000256" key="3">
    <source>
        <dbReference type="ARBA" id="ARBA00022692"/>
    </source>
</evidence>
<dbReference type="AlphaFoldDB" id="A0A1Q6F414"/>
<organism evidence="9 10">
    <name type="scientific">Alistipes putredinis</name>
    <dbReference type="NCBI Taxonomy" id="28117"/>
    <lineage>
        <taxon>Bacteria</taxon>
        <taxon>Pseudomonadati</taxon>
        <taxon>Bacteroidota</taxon>
        <taxon>Bacteroidia</taxon>
        <taxon>Bacteroidales</taxon>
        <taxon>Rikenellaceae</taxon>
        <taxon>Alistipes</taxon>
    </lineage>
</organism>
<dbReference type="STRING" id="28117.BHV66_08155"/>
<evidence type="ECO:0000313" key="9">
    <source>
        <dbReference type="EMBL" id="OKY93619.1"/>
    </source>
</evidence>
<dbReference type="PANTHER" id="PTHR30625:SF3">
    <property type="entry name" value="TOL-PAL SYSTEM PROTEIN TOLQ"/>
    <property type="match status" value="1"/>
</dbReference>
<comment type="caution">
    <text evidence="9">The sequence shown here is derived from an EMBL/GenBank/DDBJ whole genome shotgun (WGS) entry which is preliminary data.</text>
</comment>
<dbReference type="GO" id="GO:0005886">
    <property type="term" value="C:plasma membrane"/>
    <property type="evidence" value="ECO:0007669"/>
    <property type="project" value="UniProtKB-SubCell"/>
</dbReference>
<evidence type="ECO:0000313" key="10">
    <source>
        <dbReference type="Proteomes" id="UP000187417"/>
    </source>
</evidence>
<evidence type="ECO:0000256" key="7">
    <source>
        <dbReference type="SAM" id="Phobius"/>
    </source>
</evidence>
<dbReference type="InterPro" id="IPR002898">
    <property type="entry name" value="MotA_ExbB_proton_chnl"/>
</dbReference>
<dbReference type="GeneID" id="73802443"/>
<keyword evidence="5 7" id="KW-0472">Membrane</keyword>
<proteinExistence type="inferred from homology"/>
<dbReference type="Pfam" id="PF01618">
    <property type="entry name" value="MotA_ExbB"/>
    <property type="match status" value="1"/>
</dbReference>
<dbReference type="RefSeq" id="WP_004327940.1">
    <property type="nucleotide sequence ID" value="NZ_BAAFKT010000006.1"/>
</dbReference>
<dbReference type="EMBL" id="MNQH01000033">
    <property type="protein sequence ID" value="OKY93619.1"/>
    <property type="molecule type" value="Genomic_DNA"/>
</dbReference>
<evidence type="ECO:0000256" key="2">
    <source>
        <dbReference type="ARBA" id="ARBA00022475"/>
    </source>
</evidence>
<evidence type="ECO:0000256" key="5">
    <source>
        <dbReference type="ARBA" id="ARBA00023136"/>
    </source>
</evidence>
<name>A0A1Q6F414_9BACT</name>
<feature type="domain" description="MotA/TolQ/ExbB proton channel" evidence="8">
    <location>
        <begin position="101"/>
        <end position="182"/>
    </location>
</feature>
<dbReference type="PANTHER" id="PTHR30625">
    <property type="entry name" value="PROTEIN TOLQ"/>
    <property type="match status" value="1"/>
</dbReference>
<evidence type="ECO:0000259" key="8">
    <source>
        <dbReference type="Pfam" id="PF01618"/>
    </source>
</evidence>
<evidence type="ECO:0000256" key="6">
    <source>
        <dbReference type="RuleBase" id="RU004057"/>
    </source>
</evidence>
<gene>
    <name evidence="9" type="ORF">BHV66_08155</name>
</gene>
<feature type="transmembrane region" description="Helical" evidence="7">
    <location>
        <begin position="153"/>
        <end position="172"/>
    </location>
</feature>
<comment type="similarity">
    <text evidence="6">Belongs to the exbB/tolQ family.</text>
</comment>
<dbReference type="Proteomes" id="UP000187417">
    <property type="component" value="Unassembled WGS sequence"/>
</dbReference>
<accession>A0A1Q6F414</accession>